<feature type="compositionally biased region" description="Polar residues" evidence="1">
    <location>
        <begin position="115"/>
        <end position="126"/>
    </location>
</feature>
<reference evidence="2 3" key="1">
    <citation type="journal article" date="2014" name="Nat. Genet.">
        <title>Genome and transcriptome of the porcine whipworm Trichuris suis.</title>
        <authorList>
            <person name="Jex A.R."/>
            <person name="Nejsum P."/>
            <person name="Schwarz E.M."/>
            <person name="Hu L."/>
            <person name="Young N.D."/>
            <person name="Hall R.S."/>
            <person name="Korhonen P.K."/>
            <person name="Liao S."/>
            <person name="Thamsborg S."/>
            <person name="Xia J."/>
            <person name="Xu P."/>
            <person name="Wang S."/>
            <person name="Scheerlinck J.P."/>
            <person name="Hofmann A."/>
            <person name="Sternberg P.W."/>
            <person name="Wang J."/>
            <person name="Gasser R.B."/>
        </authorList>
    </citation>
    <scope>NUCLEOTIDE SEQUENCE [LARGE SCALE GENOMIC DNA]</scope>
    <source>
        <strain evidence="2">DCEP-RM93M</strain>
    </source>
</reference>
<name>A0A085M950_9BILA</name>
<evidence type="ECO:0000256" key="1">
    <source>
        <dbReference type="SAM" id="MobiDB-lite"/>
    </source>
</evidence>
<protein>
    <submittedName>
        <fullName evidence="2">Uncharacterized protein</fullName>
    </submittedName>
</protein>
<keyword evidence="3" id="KW-1185">Reference proteome</keyword>
<feature type="region of interest" description="Disordered" evidence="1">
    <location>
        <begin position="101"/>
        <end position="126"/>
    </location>
</feature>
<gene>
    <name evidence="2" type="ORF">M513_05451</name>
</gene>
<dbReference type="AlphaFoldDB" id="A0A085M950"/>
<evidence type="ECO:0000313" key="2">
    <source>
        <dbReference type="EMBL" id="KFD53746.1"/>
    </source>
</evidence>
<evidence type="ECO:0000313" key="3">
    <source>
        <dbReference type="Proteomes" id="UP000030764"/>
    </source>
</evidence>
<dbReference type="Proteomes" id="UP000030764">
    <property type="component" value="Unassembled WGS sequence"/>
</dbReference>
<proteinExistence type="predicted"/>
<sequence length="126" mass="13593">METADKKNACSNLSSTIVAWQKGGKSGKRTLKRKLCGTQMPVVKNWPANLKQIRAGSDRWQPAAEAGRQRDLSDSTCDAAMGKIRKNRNAKMYTRSEMAAPKRVVNSSGGGPVPTITTLESTSPNG</sequence>
<accession>A0A085M950</accession>
<organism evidence="2 3">
    <name type="scientific">Trichuris suis</name>
    <name type="common">pig whipworm</name>
    <dbReference type="NCBI Taxonomy" id="68888"/>
    <lineage>
        <taxon>Eukaryota</taxon>
        <taxon>Metazoa</taxon>
        <taxon>Ecdysozoa</taxon>
        <taxon>Nematoda</taxon>
        <taxon>Enoplea</taxon>
        <taxon>Dorylaimia</taxon>
        <taxon>Trichinellida</taxon>
        <taxon>Trichuridae</taxon>
        <taxon>Trichuris</taxon>
    </lineage>
</organism>
<dbReference type="EMBL" id="KL363214">
    <property type="protein sequence ID" value="KFD53746.1"/>
    <property type="molecule type" value="Genomic_DNA"/>
</dbReference>